<dbReference type="Pfam" id="PF00106">
    <property type="entry name" value="adh_short"/>
    <property type="match status" value="1"/>
</dbReference>
<organism evidence="4 5">
    <name type="scientific">Cladonia borealis</name>
    <dbReference type="NCBI Taxonomy" id="184061"/>
    <lineage>
        <taxon>Eukaryota</taxon>
        <taxon>Fungi</taxon>
        <taxon>Dikarya</taxon>
        <taxon>Ascomycota</taxon>
        <taxon>Pezizomycotina</taxon>
        <taxon>Lecanoromycetes</taxon>
        <taxon>OSLEUM clade</taxon>
        <taxon>Lecanoromycetidae</taxon>
        <taxon>Lecanorales</taxon>
        <taxon>Lecanorineae</taxon>
        <taxon>Cladoniaceae</taxon>
        <taxon>Cladonia</taxon>
    </lineage>
</organism>
<dbReference type="AlphaFoldDB" id="A0AA39QYW8"/>
<dbReference type="Proteomes" id="UP001166286">
    <property type="component" value="Unassembled WGS sequence"/>
</dbReference>
<evidence type="ECO:0000256" key="3">
    <source>
        <dbReference type="RuleBase" id="RU000363"/>
    </source>
</evidence>
<dbReference type="InterPro" id="IPR036291">
    <property type="entry name" value="NAD(P)-bd_dom_sf"/>
</dbReference>
<evidence type="ECO:0000256" key="1">
    <source>
        <dbReference type="ARBA" id="ARBA00006484"/>
    </source>
</evidence>
<accession>A0AA39QYW8</accession>
<sequence>MAQNQHTPNLFQFTKTIHNDTYPAIDPASKSDLNGKYVFISGASKGIGRATALAYAEAGAAGIGIGARSDLSSLKDEIQDAAKKVGKSAPKVVSVKLDVEDRASVETAAKDIETGLGRLDILVNNAGYLEKAIPIIDSDPDEWWKVWGVNIRGPYLMTRSFLPLMLRGGDKQIVNLSSIGAHNVRPGMSGYQTTKMAIVRFSEFINAEYGDQGVVAFSVHPGGVMTELAVTMPKEMHHLLTDTPELAGDTIVSLTQKKQDWLAGRYLSCTWDMPEFFAEKDDIVKRDILKFRMAL</sequence>
<reference evidence="4" key="1">
    <citation type="submission" date="2023-03" db="EMBL/GenBank/DDBJ databases">
        <title>Complete genome of Cladonia borealis.</title>
        <authorList>
            <person name="Park H."/>
        </authorList>
    </citation>
    <scope>NUCLEOTIDE SEQUENCE</scope>
    <source>
        <strain evidence="4">ANT050790</strain>
    </source>
</reference>
<dbReference type="GO" id="GO:0016491">
    <property type="term" value="F:oxidoreductase activity"/>
    <property type="evidence" value="ECO:0007669"/>
    <property type="project" value="UniProtKB-KW"/>
</dbReference>
<evidence type="ECO:0000313" key="4">
    <source>
        <dbReference type="EMBL" id="KAK0510351.1"/>
    </source>
</evidence>
<evidence type="ECO:0000256" key="2">
    <source>
        <dbReference type="ARBA" id="ARBA00023002"/>
    </source>
</evidence>
<comment type="similarity">
    <text evidence="1 3">Belongs to the short-chain dehydrogenases/reductases (SDR) family.</text>
</comment>
<dbReference type="Gene3D" id="3.40.50.720">
    <property type="entry name" value="NAD(P)-binding Rossmann-like Domain"/>
    <property type="match status" value="1"/>
</dbReference>
<dbReference type="PANTHER" id="PTHR44196:SF1">
    <property type="entry name" value="DEHYDROGENASE_REDUCTASE SDR FAMILY MEMBER 7B"/>
    <property type="match status" value="1"/>
</dbReference>
<proteinExistence type="inferred from homology"/>
<dbReference type="CDD" id="cd05233">
    <property type="entry name" value="SDR_c"/>
    <property type="match status" value="1"/>
</dbReference>
<dbReference type="GO" id="GO:0016020">
    <property type="term" value="C:membrane"/>
    <property type="evidence" value="ECO:0007669"/>
    <property type="project" value="TreeGrafter"/>
</dbReference>
<dbReference type="InterPro" id="IPR002347">
    <property type="entry name" value="SDR_fam"/>
</dbReference>
<dbReference type="EMBL" id="JAFEKC020000015">
    <property type="protein sequence ID" value="KAK0510351.1"/>
    <property type="molecule type" value="Genomic_DNA"/>
</dbReference>
<gene>
    <name evidence="4" type="ORF">JMJ35_006783</name>
</gene>
<keyword evidence="2" id="KW-0560">Oxidoreductase</keyword>
<dbReference type="SUPFAM" id="SSF51735">
    <property type="entry name" value="NAD(P)-binding Rossmann-fold domains"/>
    <property type="match status" value="1"/>
</dbReference>
<dbReference type="PANTHER" id="PTHR44196">
    <property type="entry name" value="DEHYDROGENASE/REDUCTASE SDR FAMILY MEMBER 7B"/>
    <property type="match status" value="1"/>
</dbReference>
<evidence type="ECO:0000313" key="5">
    <source>
        <dbReference type="Proteomes" id="UP001166286"/>
    </source>
</evidence>
<name>A0AA39QYW8_9LECA</name>
<dbReference type="PRINTS" id="PR00080">
    <property type="entry name" value="SDRFAMILY"/>
</dbReference>
<keyword evidence="5" id="KW-1185">Reference proteome</keyword>
<evidence type="ECO:0008006" key="6">
    <source>
        <dbReference type="Google" id="ProtNLM"/>
    </source>
</evidence>
<comment type="caution">
    <text evidence="4">The sequence shown here is derived from an EMBL/GenBank/DDBJ whole genome shotgun (WGS) entry which is preliminary data.</text>
</comment>
<protein>
    <recommendedName>
        <fullName evidence="6">Oxidoreductase</fullName>
    </recommendedName>
</protein>
<dbReference type="PRINTS" id="PR00081">
    <property type="entry name" value="GDHRDH"/>
</dbReference>